<gene>
    <name evidence="2" type="ORF">SAMN05660835_00919</name>
</gene>
<dbReference type="GO" id="GO:0006974">
    <property type="term" value="P:DNA damage response"/>
    <property type="evidence" value="ECO:0007669"/>
    <property type="project" value="TreeGrafter"/>
</dbReference>
<dbReference type="PANTHER" id="PTHR34387">
    <property type="entry name" value="SLR1258 PROTEIN"/>
    <property type="match status" value="1"/>
</dbReference>
<dbReference type="RefSeq" id="WP_092128506.1">
    <property type="nucleotide sequence ID" value="NZ_FMYU01000006.1"/>
</dbReference>
<dbReference type="InterPro" id="IPR007497">
    <property type="entry name" value="SIMPL/DUF541"/>
</dbReference>
<feature type="chain" id="PRO_5011466168" description="SIMPL domain-containing protein" evidence="1">
    <location>
        <begin position="21"/>
        <end position="230"/>
    </location>
</feature>
<dbReference type="InterPro" id="IPR052022">
    <property type="entry name" value="26kDa_periplasmic_antigen"/>
</dbReference>
<evidence type="ECO:0008006" key="4">
    <source>
        <dbReference type="Google" id="ProtNLM"/>
    </source>
</evidence>
<evidence type="ECO:0000256" key="1">
    <source>
        <dbReference type="SAM" id="SignalP"/>
    </source>
</evidence>
<organism evidence="2 3">
    <name type="scientific">Desulfurella multipotens</name>
    <dbReference type="NCBI Taxonomy" id="79269"/>
    <lineage>
        <taxon>Bacteria</taxon>
        <taxon>Pseudomonadati</taxon>
        <taxon>Campylobacterota</taxon>
        <taxon>Desulfurellia</taxon>
        <taxon>Desulfurellales</taxon>
        <taxon>Desulfurellaceae</taxon>
        <taxon>Desulfurella</taxon>
    </lineage>
</organism>
<keyword evidence="1" id="KW-0732">Signal</keyword>
<dbReference type="Proteomes" id="UP000199411">
    <property type="component" value="Unassembled WGS sequence"/>
</dbReference>
<dbReference type="Gene3D" id="3.30.70.2970">
    <property type="entry name" value="Protein of unknown function (DUF541), domain 2"/>
    <property type="match status" value="1"/>
</dbReference>
<reference evidence="3" key="1">
    <citation type="submission" date="2016-10" db="EMBL/GenBank/DDBJ databases">
        <authorList>
            <person name="Varghese N."/>
            <person name="Submissions S."/>
        </authorList>
    </citation>
    <scope>NUCLEOTIDE SEQUENCE [LARGE SCALE GENOMIC DNA]</scope>
    <source>
        <strain evidence="3">DSM 8415</strain>
    </source>
</reference>
<dbReference type="Gene3D" id="3.30.110.170">
    <property type="entry name" value="Protein of unknown function (DUF541), domain 1"/>
    <property type="match status" value="1"/>
</dbReference>
<dbReference type="EMBL" id="FMYU01000006">
    <property type="protein sequence ID" value="SDC51418.1"/>
    <property type="molecule type" value="Genomic_DNA"/>
</dbReference>
<dbReference type="OrthoDB" id="9785192at2"/>
<protein>
    <recommendedName>
        <fullName evidence="4">SIMPL domain-containing protein</fullName>
    </recommendedName>
</protein>
<dbReference type="PANTHER" id="PTHR34387:SF2">
    <property type="entry name" value="SLR1258 PROTEIN"/>
    <property type="match status" value="1"/>
</dbReference>
<dbReference type="AlphaFoldDB" id="A0A1G6M774"/>
<dbReference type="Pfam" id="PF04402">
    <property type="entry name" value="SIMPL"/>
    <property type="match status" value="1"/>
</dbReference>
<evidence type="ECO:0000313" key="3">
    <source>
        <dbReference type="Proteomes" id="UP000199411"/>
    </source>
</evidence>
<sequence>MKKLFVLLIFFFVLATNANANENATLSVSGHGIITAIPDIASIDISIISQSPDPAKAMFVLSKKANDVVKALFKLGIKKDNLSTTNLTLEPVYQYDDKTKTNNLAGYKAKETFNIKSSIDKMGFLISKVSELGIDEINRIYFESSNISNLKLKAIEKAMEDALLKAQSALINTGYQIIGIKNISITEKTPAPIYFDKFMLNKSSVPSVPIEAGRLNIEASVSVIYILEKK</sequence>
<evidence type="ECO:0000313" key="2">
    <source>
        <dbReference type="EMBL" id="SDC51418.1"/>
    </source>
</evidence>
<keyword evidence="3" id="KW-1185">Reference proteome</keyword>
<name>A0A1G6M774_9BACT</name>
<accession>A0A1G6M774</accession>
<proteinExistence type="predicted"/>
<feature type="signal peptide" evidence="1">
    <location>
        <begin position="1"/>
        <end position="20"/>
    </location>
</feature>